<evidence type="ECO:0000256" key="9">
    <source>
        <dbReference type="SAM" id="Phobius"/>
    </source>
</evidence>
<dbReference type="InterPro" id="IPR039465">
    <property type="entry name" value="IL-17_rcpt-like"/>
</dbReference>
<gene>
    <name evidence="12" type="ORF">PFLUV_G00060890</name>
</gene>
<name>A0A6A5F733_PERFL</name>
<dbReference type="Gene3D" id="3.40.50.11530">
    <property type="match status" value="1"/>
</dbReference>
<evidence type="ECO:0000256" key="10">
    <source>
        <dbReference type="SAM" id="SignalP"/>
    </source>
</evidence>
<evidence type="ECO:0000259" key="11">
    <source>
        <dbReference type="PROSITE" id="PS51534"/>
    </source>
</evidence>
<evidence type="ECO:0000256" key="7">
    <source>
        <dbReference type="ARBA" id="ARBA00023170"/>
    </source>
</evidence>
<evidence type="ECO:0000256" key="2">
    <source>
        <dbReference type="ARBA" id="ARBA00022475"/>
    </source>
</evidence>
<dbReference type="Pfam" id="PF08357">
    <property type="entry name" value="SEFIR"/>
    <property type="match status" value="1"/>
</dbReference>
<evidence type="ECO:0000256" key="3">
    <source>
        <dbReference type="ARBA" id="ARBA00022692"/>
    </source>
</evidence>
<keyword evidence="7" id="KW-0675">Receptor</keyword>
<keyword evidence="3 9" id="KW-0812">Transmembrane</keyword>
<keyword evidence="8" id="KW-0325">Glycoprotein</keyword>
<dbReference type="InterPro" id="IPR013568">
    <property type="entry name" value="SEFIR_dom"/>
</dbReference>
<dbReference type="PANTHER" id="PTHR15583">
    <property type="entry name" value="INTERLEUKIN-17 RECEPTOR"/>
    <property type="match status" value="1"/>
</dbReference>
<dbReference type="GO" id="GO:0005886">
    <property type="term" value="C:plasma membrane"/>
    <property type="evidence" value="ECO:0007669"/>
    <property type="project" value="UniProtKB-SubCell"/>
</dbReference>
<keyword evidence="4 10" id="KW-0732">Signal</keyword>
<feature type="chain" id="PRO_5025612332" description="SEFIR domain-containing protein" evidence="10">
    <location>
        <begin position="16"/>
        <end position="442"/>
    </location>
</feature>
<evidence type="ECO:0000256" key="6">
    <source>
        <dbReference type="ARBA" id="ARBA00023136"/>
    </source>
</evidence>
<evidence type="ECO:0000313" key="12">
    <source>
        <dbReference type="EMBL" id="KAF1390716.1"/>
    </source>
</evidence>
<keyword evidence="13" id="KW-1185">Reference proteome</keyword>
<dbReference type="PROSITE" id="PS51534">
    <property type="entry name" value="SEFIR"/>
    <property type="match status" value="1"/>
</dbReference>
<keyword evidence="2" id="KW-1003">Cell membrane</keyword>
<reference evidence="12 13" key="1">
    <citation type="submission" date="2019-06" db="EMBL/GenBank/DDBJ databases">
        <title>A chromosome-scale genome assembly of the European perch, Perca fluviatilis.</title>
        <authorList>
            <person name="Roques C."/>
            <person name="Zahm M."/>
            <person name="Cabau C."/>
            <person name="Klopp C."/>
            <person name="Bouchez O."/>
            <person name="Donnadieu C."/>
            <person name="Kuhl H."/>
            <person name="Gislard M."/>
            <person name="Guendouz S."/>
            <person name="Journot L."/>
            <person name="Haffray P."/>
            <person name="Bestin A."/>
            <person name="Morvezen R."/>
            <person name="Feron R."/>
            <person name="Wen M."/>
            <person name="Jouanno E."/>
            <person name="Herpin A."/>
            <person name="Schartl M."/>
            <person name="Postlethwait J."/>
            <person name="Schaerlinger B."/>
            <person name="Chardard D."/>
            <person name="Lecocq T."/>
            <person name="Poncet C."/>
            <person name="Jaffrelo L."/>
            <person name="Lampietro C."/>
            <person name="Guiguen Y."/>
        </authorList>
    </citation>
    <scope>NUCLEOTIDE SEQUENCE [LARGE SCALE GENOMIC DNA]</scope>
    <source>
        <tissue evidence="12">Blood</tissue>
    </source>
</reference>
<accession>A0A6A5F733</accession>
<feature type="domain" description="SEFIR" evidence="11">
    <location>
        <begin position="228"/>
        <end position="383"/>
    </location>
</feature>
<dbReference type="Gene3D" id="2.60.40.2160">
    <property type="entry name" value="Interleukin-17 receptor A/B, fibronectin-III-like domain 1"/>
    <property type="match status" value="1"/>
</dbReference>
<keyword evidence="6 9" id="KW-0472">Membrane</keyword>
<protein>
    <recommendedName>
        <fullName evidence="11">SEFIR domain-containing protein</fullName>
    </recommendedName>
</protein>
<evidence type="ECO:0000256" key="8">
    <source>
        <dbReference type="ARBA" id="ARBA00023180"/>
    </source>
</evidence>
<dbReference type="OrthoDB" id="8963084at2759"/>
<dbReference type="AlphaFoldDB" id="A0A6A5F733"/>
<dbReference type="Proteomes" id="UP000465112">
    <property type="component" value="Chromosome 5"/>
</dbReference>
<dbReference type="InterPro" id="IPR038683">
    <property type="entry name" value="IL17RA/B_FnIII-like_1_sf"/>
</dbReference>
<comment type="caution">
    <text evidence="12">The sequence shown here is derived from an EMBL/GenBank/DDBJ whole genome shotgun (WGS) entry which is preliminary data.</text>
</comment>
<organism evidence="12 13">
    <name type="scientific">Perca fluviatilis</name>
    <name type="common">European perch</name>
    <dbReference type="NCBI Taxonomy" id="8168"/>
    <lineage>
        <taxon>Eukaryota</taxon>
        <taxon>Metazoa</taxon>
        <taxon>Chordata</taxon>
        <taxon>Craniata</taxon>
        <taxon>Vertebrata</taxon>
        <taxon>Euteleostomi</taxon>
        <taxon>Actinopterygii</taxon>
        <taxon>Neopterygii</taxon>
        <taxon>Teleostei</taxon>
        <taxon>Neoteleostei</taxon>
        <taxon>Acanthomorphata</taxon>
        <taxon>Eupercaria</taxon>
        <taxon>Perciformes</taxon>
        <taxon>Percoidei</taxon>
        <taxon>Percidae</taxon>
        <taxon>Percinae</taxon>
        <taxon>Perca</taxon>
    </lineage>
</organism>
<feature type="signal peptide" evidence="10">
    <location>
        <begin position="1"/>
        <end position="15"/>
    </location>
</feature>
<evidence type="ECO:0000256" key="4">
    <source>
        <dbReference type="ARBA" id="ARBA00022729"/>
    </source>
</evidence>
<dbReference type="EMBL" id="VHII01000005">
    <property type="protein sequence ID" value="KAF1390716.1"/>
    <property type="molecule type" value="Genomic_DNA"/>
</dbReference>
<keyword evidence="5 9" id="KW-1133">Transmembrane helix</keyword>
<sequence length="442" mass="48114">MMWGASLFFFYYVVAQGTSDEIKVECSKFHGSSFPPVSDTSPSFLADLRVERMTVGGEDMMNISWAINIDASIGTLTSTRIAIGGEDYRCEYKPVLATAGLSSDKKWFHYLVKASYGDIVIQAANLPLPPPNSGHAYKYITIDIPRPAVNSGVTSKPTTGPTATEITYLEKSAVPDNGDFTSTVVGAIFGGLAGLMILSSCFIIYKSCGTNFTNSLGFKTLPTSPMASIPILMVYPAENSAFQQAVVALAEFLQWHGGCNVAVDMWQQGKIAELGPMRWLAEQAKAAHRVLIVCPQVDISSSQTSHSPPNHTFPESAIPAAAHDLYPLIRNMVASHAKSASDLAKFWVVQLGEQQDKNPSNLAPELRACKTFCLVKDLNKLCRGLHTQSQDEKKISDLIFRPGNAYSEKCTVKLREAVEKLGGHQPSIFREVEPLRSVVAIV</sequence>
<dbReference type="GO" id="GO:0030368">
    <property type="term" value="F:interleukin-17 receptor activity"/>
    <property type="evidence" value="ECO:0007669"/>
    <property type="project" value="InterPro"/>
</dbReference>
<evidence type="ECO:0000256" key="1">
    <source>
        <dbReference type="ARBA" id="ARBA00004251"/>
    </source>
</evidence>
<comment type="subcellular location">
    <subcellularLocation>
        <location evidence="1">Cell membrane</location>
        <topology evidence="1">Single-pass type I membrane protein</topology>
    </subcellularLocation>
</comment>
<proteinExistence type="predicted"/>
<dbReference type="PANTHER" id="PTHR15583:SF11">
    <property type="entry name" value="INTERLEUKIN-17 RECEPTOR B"/>
    <property type="match status" value="1"/>
</dbReference>
<evidence type="ECO:0000313" key="13">
    <source>
        <dbReference type="Proteomes" id="UP000465112"/>
    </source>
</evidence>
<evidence type="ECO:0000256" key="5">
    <source>
        <dbReference type="ARBA" id="ARBA00022989"/>
    </source>
</evidence>
<feature type="transmembrane region" description="Helical" evidence="9">
    <location>
        <begin position="184"/>
        <end position="205"/>
    </location>
</feature>